<reference evidence="2 3" key="1">
    <citation type="submission" date="2015-03" db="EMBL/GenBank/DDBJ databases">
        <authorList>
            <person name="Morales-Cruz A."/>
            <person name="Amrine K.C."/>
            <person name="Cantu D."/>
        </authorList>
    </citation>
    <scope>NUCLEOTIDE SEQUENCE [LARGE SCALE GENOMIC DNA]</scope>
    <source>
        <strain evidence="2">DS831</strain>
    </source>
</reference>
<dbReference type="GeneID" id="92011590"/>
<dbReference type="RefSeq" id="XP_066631358.1">
    <property type="nucleotide sequence ID" value="XM_066778921.1"/>
</dbReference>
<evidence type="ECO:0000313" key="1">
    <source>
        <dbReference type="EMBL" id="KAL0258329.1"/>
    </source>
</evidence>
<gene>
    <name evidence="1" type="ORF">SLS55_007505</name>
    <name evidence="2" type="ORF">UCDDS831_g08822</name>
</gene>
<sequence length="454" mass="49639">MGQGGTIDLINGTPYPWTLSSQSSYQMKAWSFPSTVASGASIPVYVEWDQDAGKDQKDDGGEAVYSMGGSSATFQVHARNTDGFNLEVYLEAVESQNNPVGSTISLGWNHNNAVNLIFGGDDGAFTSNNPSVDWMHQYLATLGDRPLRQICMPGSHDAGMSEFNAHTGLVRDTNTLTQKFNIADQLAAGSRWFDIRPVISSGKFYAGHYSDTNIVGWQGANGQSLSDIIDNINSFTSQYDELVILDISHTVDTDNDYADLSQDQWNTLFTQLQSINHRFNTTGVSTSEDLSKRTLNQFIENGPCVLIIAELPDGITLGGYFAQGMVASSPNFPINNDYSNTDELDTMVSDQLSKLSSRRTTPDDEFFLLSWTLTESVIDTIWGSVPIPGDLNSILELAGQAYQPLFEHFDNFTSQSYPNVLYMDLFGTFDQDATTPTTELAALALAVNGIAGRT</sequence>
<keyword evidence="4" id="KW-1185">Reference proteome</keyword>
<dbReference type="SUPFAM" id="SSF51695">
    <property type="entry name" value="PLC-like phosphodiesterases"/>
    <property type="match status" value="1"/>
</dbReference>
<accession>A0A0G2G900</accession>
<dbReference type="PANTHER" id="PTHR13593:SF143">
    <property type="entry name" value="PHOSPHATIDYLINOSITOL-SPECIFIC PHOSPHOLIPASE C X DOMAIN-CONTAINING PROTEIN"/>
    <property type="match status" value="1"/>
</dbReference>
<organism evidence="2 3">
    <name type="scientific">Diplodia seriata</name>
    <dbReference type="NCBI Taxonomy" id="420778"/>
    <lineage>
        <taxon>Eukaryota</taxon>
        <taxon>Fungi</taxon>
        <taxon>Dikarya</taxon>
        <taxon>Ascomycota</taxon>
        <taxon>Pezizomycotina</taxon>
        <taxon>Dothideomycetes</taxon>
        <taxon>Dothideomycetes incertae sedis</taxon>
        <taxon>Botryosphaeriales</taxon>
        <taxon>Botryosphaeriaceae</taxon>
        <taxon>Diplodia</taxon>
    </lineage>
</organism>
<dbReference type="Gene3D" id="3.20.20.190">
    <property type="entry name" value="Phosphatidylinositol (PI) phosphodiesterase"/>
    <property type="match status" value="1"/>
</dbReference>
<dbReference type="EMBL" id="JAJVCZ030000007">
    <property type="protein sequence ID" value="KAL0258329.1"/>
    <property type="molecule type" value="Genomic_DNA"/>
</dbReference>
<dbReference type="GO" id="GO:0008081">
    <property type="term" value="F:phosphoric diester hydrolase activity"/>
    <property type="evidence" value="ECO:0007669"/>
    <property type="project" value="InterPro"/>
</dbReference>
<dbReference type="InterPro" id="IPR017946">
    <property type="entry name" value="PLC-like_Pdiesterase_TIM-brl"/>
</dbReference>
<proteinExistence type="predicted"/>
<reference evidence="2 3" key="2">
    <citation type="submission" date="2015-05" db="EMBL/GenBank/DDBJ databases">
        <title>Distinctive expansion of gene families associated with plant cell wall degradation and secondary metabolism in the genomes of grapevine trunk pathogens.</title>
        <authorList>
            <person name="Lawrence D.P."/>
            <person name="Travadon R."/>
            <person name="Rolshausen P.E."/>
            <person name="Baumgartner K."/>
        </authorList>
    </citation>
    <scope>NUCLEOTIDE SEQUENCE [LARGE SCALE GENOMIC DNA]</scope>
    <source>
        <strain evidence="2">DS831</strain>
    </source>
</reference>
<evidence type="ECO:0008006" key="5">
    <source>
        <dbReference type="Google" id="ProtNLM"/>
    </source>
</evidence>
<dbReference type="Proteomes" id="UP001430584">
    <property type="component" value="Unassembled WGS sequence"/>
</dbReference>
<name>A0A0G2G900_9PEZI</name>
<dbReference type="AlphaFoldDB" id="A0A0G2G900"/>
<dbReference type="Proteomes" id="UP000034182">
    <property type="component" value="Unassembled WGS sequence"/>
</dbReference>
<comment type="caution">
    <text evidence="2">The sequence shown here is derived from an EMBL/GenBank/DDBJ whole genome shotgun (WGS) entry which is preliminary data.</text>
</comment>
<dbReference type="InterPro" id="IPR051057">
    <property type="entry name" value="PI-PLC_domain"/>
</dbReference>
<evidence type="ECO:0000313" key="2">
    <source>
        <dbReference type="EMBL" id="KKY13640.1"/>
    </source>
</evidence>
<protein>
    <recommendedName>
        <fullName evidence="5">PLC-like phosphodiesterase</fullName>
    </recommendedName>
</protein>
<evidence type="ECO:0000313" key="4">
    <source>
        <dbReference type="Proteomes" id="UP001430584"/>
    </source>
</evidence>
<dbReference type="GO" id="GO:0006629">
    <property type="term" value="P:lipid metabolic process"/>
    <property type="evidence" value="ECO:0007669"/>
    <property type="project" value="InterPro"/>
</dbReference>
<evidence type="ECO:0000313" key="3">
    <source>
        <dbReference type="Proteomes" id="UP000034182"/>
    </source>
</evidence>
<dbReference type="PANTHER" id="PTHR13593">
    <property type="match status" value="1"/>
</dbReference>
<dbReference type="EMBL" id="LAQI01000271">
    <property type="protein sequence ID" value="KKY13640.1"/>
    <property type="molecule type" value="Genomic_DNA"/>
</dbReference>
<reference evidence="1 4" key="3">
    <citation type="submission" date="2024-02" db="EMBL/GenBank/DDBJ databases">
        <title>De novo assembly and annotation of 12 fungi associated with fruit tree decline syndrome in Ontario, Canada.</title>
        <authorList>
            <person name="Sulman M."/>
            <person name="Ellouze W."/>
            <person name="Ilyukhin E."/>
        </authorList>
    </citation>
    <scope>NUCLEOTIDE SEQUENCE [LARGE SCALE GENOMIC DNA]</scope>
    <source>
        <strain evidence="1 4">FDS-637</strain>
    </source>
</reference>